<evidence type="ECO:0000313" key="3">
    <source>
        <dbReference type="EMBL" id="RGS39406.1"/>
    </source>
</evidence>
<dbReference type="InterPro" id="IPR032675">
    <property type="entry name" value="LRR_dom_sf"/>
</dbReference>
<dbReference type="OrthoDB" id="1824119at2"/>
<feature type="signal peptide" evidence="2">
    <location>
        <begin position="1"/>
        <end position="18"/>
    </location>
</feature>
<dbReference type="InterPro" id="IPR026906">
    <property type="entry name" value="LRR_5"/>
</dbReference>
<evidence type="ECO:0000256" key="1">
    <source>
        <dbReference type="SAM" id="MobiDB-lite"/>
    </source>
</evidence>
<dbReference type="Pfam" id="PF13306">
    <property type="entry name" value="LRR_5"/>
    <property type="match status" value="1"/>
</dbReference>
<dbReference type="PROSITE" id="PS51257">
    <property type="entry name" value="PROKAR_LIPOPROTEIN"/>
    <property type="match status" value="1"/>
</dbReference>
<proteinExistence type="predicted"/>
<sequence length="236" mass="25289">MKKIIAIIAAMAVMMSFAACGDKKDTSVDTEDTAVSTAVDTAEGEETNNDDGVSVTDSVEITVDDVKNHAETPASDFEYVDHGDSVSIKAYNGSDPIVVIPEQIDGKDVISIIDGPFSNDSFIKGISLPDTIKELSYTFCNNACLQVVLATGVETVGEGTFNCDNLRIVDLGDKVTTFNESNFFLGSMERLHIPAGVTELNKYMFMDGTEKLTIVGEAGSYAESYASEIGARFEAE</sequence>
<keyword evidence="2" id="KW-0732">Signal</keyword>
<organism evidence="3 4">
    <name type="scientific">Coprococcus eutactus</name>
    <dbReference type="NCBI Taxonomy" id="33043"/>
    <lineage>
        <taxon>Bacteria</taxon>
        <taxon>Bacillati</taxon>
        <taxon>Bacillota</taxon>
        <taxon>Clostridia</taxon>
        <taxon>Lachnospirales</taxon>
        <taxon>Lachnospiraceae</taxon>
        <taxon>Coprococcus</taxon>
    </lineage>
</organism>
<comment type="caution">
    <text evidence="3">The sequence shown here is derived from an EMBL/GenBank/DDBJ whole genome shotgun (WGS) entry which is preliminary data.</text>
</comment>
<feature type="region of interest" description="Disordered" evidence="1">
    <location>
        <begin position="25"/>
        <end position="53"/>
    </location>
</feature>
<evidence type="ECO:0000313" key="4">
    <source>
        <dbReference type="Proteomes" id="UP000283295"/>
    </source>
</evidence>
<reference evidence="3 4" key="1">
    <citation type="submission" date="2018-08" db="EMBL/GenBank/DDBJ databases">
        <title>A genome reference for cultivated species of the human gut microbiota.</title>
        <authorList>
            <person name="Zou Y."/>
            <person name="Xue W."/>
            <person name="Luo G."/>
        </authorList>
    </citation>
    <scope>NUCLEOTIDE SEQUENCE [LARGE SCALE GENOMIC DNA]</scope>
    <source>
        <strain evidence="3 4">AF22-21</strain>
    </source>
</reference>
<accession>A0A412INB9</accession>
<dbReference type="EMBL" id="QRVK01000033">
    <property type="protein sequence ID" value="RGS39406.1"/>
    <property type="molecule type" value="Genomic_DNA"/>
</dbReference>
<dbReference type="Gene3D" id="3.80.10.10">
    <property type="entry name" value="Ribonuclease Inhibitor"/>
    <property type="match status" value="1"/>
</dbReference>
<dbReference type="AlphaFoldDB" id="A0A412INB9"/>
<feature type="chain" id="PRO_5019338617" evidence="2">
    <location>
        <begin position="19"/>
        <end position="236"/>
    </location>
</feature>
<dbReference type="Proteomes" id="UP000283295">
    <property type="component" value="Unassembled WGS sequence"/>
</dbReference>
<name>A0A412INB9_9FIRM</name>
<evidence type="ECO:0000256" key="2">
    <source>
        <dbReference type="SAM" id="SignalP"/>
    </source>
</evidence>
<gene>
    <name evidence="3" type="ORF">DWX94_11025</name>
</gene>
<protein>
    <submittedName>
        <fullName evidence="3">Leucine-rich repeat domain-containing protein</fullName>
    </submittedName>
</protein>